<proteinExistence type="predicted"/>
<comment type="caution">
    <text evidence="2">The sequence shown here is derived from an EMBL/GenBank/DDBJ whole genome shotgun (WGS) entry which is preliminary data.</text>
</comment>
<dbReference type="Proteomes" id="UP000603227">
    <property type="component" value="Unassembled WGS sequence"/>
</dbReference>
<keyword evidence="3" id="KW-1185">Reference proteome</keyword>
<dbReference type="EMBL" id="BNAT01000043">
    <property type="protein sequence ID" value="GHE56376.1"/>
    <property type="molecule type" value="Genomic_DNA"/>
</dbReference>
<protein>
    <submittedName>
        <fullName evidence="2">Uncharacterized protein</fullName>
    </submittedName>
</protein>
<feature type="region of interest" description="Disordered" evidence="1">
    <location>
        <begin position="50"/>
        <end position="88"/>
    </location>
</feature>
<dbReference type="AlphaFoldDB" id="A0A918ZJM3"/>
<evidence type="ECO:0000256" key="1">
    <source>
        <dbReference type="SAM" id="MobiDB-lite"/>
    </source>
</evidence>
<sequence>MAGTSRLVRLTQQGAPNTEWVDTTFAVSLEFVSLFMAVASWSRPPVHIRPHSSVQPNAGPAPAEYPRAAFRPGRDVPFGGPCGQPFGG</sequence>
<accession>A0A918ZJM3</accession>
<gene>
    <name evidence="2" type="ORF">GCM10017771_79120</name>
</gene>
<reference evidence="2" key="1">
    <citation type="journal article" date="2014" name="Int. J. Syst. Evol. Microbiol.">
        <title>Complete genome sequence of Corynebacterium casei LMG S-19264T (=DSM 44701T), isolated from a smear-ripened cheese.</title>
        <authorList>
            <consortium name="US DOE Joint Genome Institute (JGI-PGF)"/>
            <person name="Walter F."/>
            <person name="Albersmeier A."/>
            <person name="Kalinowski J."/>
            <person name="Ruckert C."/>
        </authorList>
    </citation>
    <scope>NUCLEOTIDE SEQUENCE</scope>
    <source>
        <strain evidence="2">CGMCC 4.7403</strain>
    </source>
</reference>
<organism evidence="2 3">
    <name type="scientific">Streptomyces capitiformicae</name>
    <dbReference type="NCBI Taxonomy" id="2014920"/>
    <lineage>
        <taxon>Bacteria</taxon>
        <taxon>Bacillati</taxon>
        <taxon>Actinomycetota</taxon>
        <taxon>Actinomycetes</taxon>
        <taxon>Kitasatosporales</taxon>
        <taxon>Streptomycetaceae</taxon>
        <taxon>Streptomyces</taxon>
    </lineage>
</organism>
<name>A0A918ZJM3_9ACTN</name>
<evidence type="ECO:0000313" key="3">
    <source>
        <dbReference type="Proteomes" id="UP000603227"/>
    </source>
</evidence>
<reference evidence="2" key="2">
    <citation type="submission" date="2020-09" db="EMBL/GenBank/DDBJ databases">
        <authorList>
            <person name="Sun Q."/>
            <person name="Zhou Y."/>
        </authorList>
    </citation>
    <scope>NUCLEOTIDE SEQUENCE</scope>
    <source>
        <strain evidence="2">CGMCC 4.7403</strain>
    </source>
</reference>
<evidence type="ECO:0000313" key="2">
    <source>
        <dbReference type="EMBL" id="GHE56376.1"/>
    </source>
</evidence>